<organism evidence="6 7">
    <name type="scientific">Scleropages formosus</name>
    <name type="common">Asian bonytongue</name>
    <name type="synonym">Osteoglossum formosum</name>
    <dbReference type="NCBI Taxonomy" id="113540"/>
    <lineage>
        <taxon>Eukaryota</taxon>
        <taxon>Metazoa</taxon>
        <taxon>Chordata</taxon>
        <taxon>Craniata</taxon>
        <taxon>Vertebrata</taxon>
        <taxon>Euteleostomi</taxon>
        <taxon>Actinopterygii</taxon>
        <taxon>Neopterygii</taxon>
        <taxon>Teleostei</taxon>
        <taxon>Osteoglossocephala</taxon>
        <taxon>Osteoglossomorpha</taxon>
        <taxon>Osteoglossiformes</taxon>
        <taxon>Osteoglossidae</taxon>
        <taxon>Scleropages</taxon>
    </lineage>
</organism>
<reference evidence="6 7" key="1">
    <citation type="submission" date="2019-04" db="EMBL/GenBank/DDBJ databases">
        <authorList>
            <consortium name="Wellcome Sanger Institute Data Sharing"/>
        </authorList>
    </citation>
    <scope>NUCLEOTIDE SEQUENCE [LARGE SCALE GENOMIC DNA]</scope>
</reference>
<keyword evidence="2" id="KW-0964">Secreted</keyword>
<dbReference type="GO" id="GO:0005576">
    <property type="term" value="C:extracellular region"/>
    <property type="evidence" value="ECO:0007669"/>
    <property type="project" value="UniProtKB-SubCell"/>
</dbReference>
<feature type="domain" description="BTB" evidence="5">
    <location>
        <begin position="75"/>
        <end position="146"/>
    </location>
</feature>
<keyword evidence="4" id="KW-0325">Glycoprotein</keyword>
<dbReference type="InterPro" id="IPR011333">
    <property type="entry name" value="SKP1/BTB/POZ_sf"/>
</dbReference>
<evidence type="ECO:0000256" key="3">
    <source>
        <dbReference type="ARBA" id="ARBA00022729"/>
    </source>
</evidence>
<keyword evidence="7" id="KW-1185">Reference proteome</keyword>
<dbReference type="Pfam" id="PF07707">
    <property type="entry name" value="BACK"/>
    <property type="match status" value="1"/>
</dbReference>
<dbReference type="InterPro" id="IPR000210">
    <property type="entry name" value="BTB/POZ_dom"/>
</dbReference>
<proteinExistence type="predicted"/>
<evidence type="ECO:0000313" key="6">
    <source>
        <dbReference type="Ensembl" id="ENSSFOP00015051904.1"/>
    </source>
</evidence>
<reference evidence="6" key="3">
    <citation type="submission" date="2025-09" db="UniProtKB">
        <authorList>
            <consortium name="Ensembl"/>
        </authorList>
    </citation>
    <scope>IDENTIFICATION</scope>
</reference>
<evidence type="ECO:0000259" key="5">
    <source>
        <dbReference type="PROSITE" id="PS50097"/>
    </source>
</evidence>
<dbReference type="PANTHER" id="PTHR24410">
    <property type="entry name" value="HL07962P-RELATED"/>
    <property type="match status" value="1"/>
</dbReference>
<dbReference type="InterPro" id="IPR051481">
    <property type="entry name" value="BTB-POZ/Galectin-3-binding"/>
</dbReference>
<dbReference type="InterPro" id="IPR011705">
    <property type="entry name" value="BACK"/>
</dbReference>
<keyword evidence="3" id="KW-0732">Signal</keyword>
<dbReference type="SMART" id="SM00225">
    <property type="entry name" value="BTB"/>
    <property type="match status" value="1"/>
</dbReference>
<dbReference type="Proteomes" id="UP000694397">
    <property type="component" value="Chromosome 3"/>
</dbReference>
<protein>
    <submittedName>
        <fullName evidence="6">Galectin 3 binding protein, tandem duplicate 1</fullName>
    </submittedName>
</protein>
<dbReference type="Gene3D" id="1.25.40.420">
    <property type="match status" value="1"/>
</dbReference>
<dbReference type="SMART" id="SM00875">
    <property type="entry name" value="BACK"/>
    <property type="match status" value="1"/>
</dbReference>
<name>A0A8C9TGV1_SCLFO</name>
<evidence type="ECO:0000313" key="7">
    <source>
        <dbReference type="Proteomes" id="UP000694397"/>
    </source>
</evidence>
<dbReference type="Pfam" id="PF00651">
    <property type="entry name" value="BTB"/>
    <property type="match status" value="1"/>
</dbReference>
<sequence length="480" mass="54226">MTSCSYPSSMCKNVLFSSRSALHPICCCSVWPRVWAQVIATPTPASPSFNARQPVDEVQGLSEDMGWLFDSGRGCDFTVVVQSLDGNDSDDSVCVHRLVLSLDPQSVFFDMTQESKSFTMDVRQSCRPYVNAFLRYIYTRQINVTISSIQCIYQMASDYGFKSLQAECGRLFSWLLPDDSTFVTTVSLYNYAVAAGDPVLQETCLRYLAWNCAALVGSEAWLTMSEEAVEVFLSCSDLVVPDESFLLRALESWLRSRDNRTEAGIVPGLLGLIRFPMISAERLYDIPYSSDLYHSYAEVYNAEMVQGYPFQALTFDKLRRHLPSMDVEHSPRIYTEQPWSFTVSAAEVSAFLQQPYYGWSNGLSGSLSTPVLNSAIYQDKTTTWYANVFLNKQQCLNQGYTCDSTPAVSLYQTGYNQYQNDIQYDNCIVLLCNGSYVFHVQKFNSNRMVLIPSGSNTGQEYPCAGERYSYLFVVRPQYIL</sequence>
<comment type="subcellular location">
    <subcellularLocation>
        <location evidence="1">Secreted</location>
        <location evidence="1">Extracellular space</location>
    </subcellularLocation>
</comment>
<dbReference type="GeneTree" id="ENSGT00950000182983"/>
<gene>
    <name evidence="6" type="primary">lgals3bp</name>
</gene>
<evidence type="ECO:0000256" key="2">
    <source>
        <dbReference type="ARBA" id="ARBA00022525"/>
    </source>
</evidence>
<evidence type="ECO:0000256" key="4">
    <source>
        <dbReference type="ARBA" id="ARBA00023180"/>
    </source>
</evidence>
<dbReference type="Gene3D" id="3.30.710.10">
    <property type="entry name" value="Potassium Channel Kv1.1, Chain A"/>
    <property type="match status" value="1"/>
</dbReference>
<dbReference type="PANTHER" id="PTHR24410:SF16">
    <property type="entry name" value="GALECTIN-3-BINDING PROTEIN"/>
    <property type="match status" value="1"/>
</dbReference>
<dbReference type="Ensembl" id="ENSSFOT00015057242.1">
    <property type="protein sequence ID" value="ENSSFOP00015051904.1"/>
    <property type="gene ID" value="ENSSFOG00015025035.1"/>
</dbReference>
<dbReference type="SUPFAM" id="SSF54695">
    <property type="entry name" value="POZ domain"/>
    <property type="match status" value="1"/>
</dbReference>
<dbReference type="OrthoDB" id="25028at2759"/>
<dbReference type="AlphaFoldDB" id="A0A8C9TGV1"/>
<accession>A0A8C9TGV1</accession>
<reference evidence="6" key="2">
    <citation type="submission" date="2025-08" db="UniProtKB">
        <authorList>
            <consortium name="Ensembl"/>
        </authorList>
    </citation>
    <scope>IDENTIFICATION</scope>
</reference>
<dbReference type="PROSITE" id="PS50097">
    <property type="entry name" value="BTB"/>
    <property type="match status" value="1"/>
</dbReference>
<evidence type="ECO:0000256" key="1">
    <source>
        <dbReference type="ARBA" id="ARBA00004239"/>
    </source>
</evidence>